<dbReference type="InterPro" id="IPR011333">
    <property type="entry name" value="SKP1/BTB/POZ_sf"/>
</dbReference>
<dbReference type="CDD" id="cd18493">
    <property type="entry name" value="BACK_BTBD17"/>
    <property type="match status" value="1"/>
</dbReference>
<protein>
    <recommendedName>
        <fullName evidence="1">BTB domain-containing protein</fullName>
    </recommendedName>
</protein>
<dbReference type="AlphaFoldDB" id="A0A0L8H376"/>
<dbReference type="SMART" id="SM00875">
    <property type="entry name" value="BACK"/>
    <property type="match status" value="1"/>
</dbReference>
<organism evidence="2">
    <name type="scientific">Octopus bimaculoides</name>
    <name type="common">California two-spotted octopus</name>
    <dbReference type="NCBI Taxonomy" id="37653"/>
    <lineage>
        <taxon>Eukaryota</taxon>
        <taxon>Metazoa</taxon>
        <taxon>Spiralia</taxon>
        <taxon>Lophotrochozoa</taxon>
        <taxon>Mollusca</taxon>
        <taxon>Cephalopoda</taxon>
        <taxon>Coleoidea</taxon>
        <taxon>Octopodiformes</taxon>
        <taxon>Octopoda</taxon>
        <taxon>Incirrata</taxon>
        <taxon>Octopodidae</taxon>
        <taxon>Octopus</taxon>
    </lineage>
</organism>
<dbReference type="InterPro" id="IPR011705">
    <property type="entry name" value="BACK"/>
</dbReference>
<feature type="domain" description="BTB" evidence="1">
    <location>
        <begin position="75"/>
        <end position="145"/>
    </location>
</feature>
<reference evidence="2" key="1">
    <citation type="submission" date="2015-07" db="EMBL/GenBank/DDBJ databases">
        <title>MeaNS - Measles Nucleotide Surveillance Program.</title>
        <authorList>
            <person name="Tran T."/>
            <person name="Druce J."/>
        </authorList>
    </citation>
    <scope>NUCLEOTIDE SEQUENCE</scope>
    <source>
        <strain evidence="2">UCB-OBI-ISO-001</strain>
        <tissue evidence="2">Gonad</tissue>
    </source>
</reference>
<dbReference type="OMA" id="SWYHYAK"/>
<dbReference type="Gene3D" id="1.25.40.420">
    <property type="match status" value="1"/>
</dbReference>
<dbReference type="PROSITE" id="PS50097">
    <property type="entry name" value="BTB"/>
    <property type="match status" value="1"/>
</dbReference>
<dbReference type="STRING" id="37653.A0A0L8H376"/>
<dbReference type="OrthoDB" id="2359033at2759"/>
<dbReference type="PANTHER" id="PTHR24410">
    <property type="entry name" value="HL07962P-RELATED"/>
    <property type="match status" value="1"/>
</dbReference>
<evidence type="ECO:0000259" key="1">
    <source>
        <dbReference type="PROSITE" id="PS50097"/>
    </source>
</evidence>
<dbReference type="Gene3D" id="3.30.710.10">
    <property type="entry name" value="Potassium Channel Kv1.1, Chain A"/>
    <property type="match status" value="1"/>
</dbReference>
<dbReference type="InterPro" id="IPR051481">
    <property type="entry name" value="BTB-POZ/Galectin-3-binding"/>
</dbReference>
<evidence type="ECO:0000313" key="2">
    <source>
        <dbReference type="EMBL" id="KOF83746.1"/>
    </source>
</evidence>
<dbReference type="Pfam" id="PF23651">
    <property type="entry name" value="TRAF_BTBD17"/>
    <property type="match status" value="1"/>
</dbReference>
<name>A0A0L8H376_OCTBM</name>
<gene>
    <name evidence="2" type="ORF">OCBIM_22023277mg</name>
</gene>
<dbReference type="Pfam" id="PF00651">
    <property type="entry name" value="BTB"/>
    <property type="match status" value="1"/>
</dbReference>
<dbReference type="CDD" id="cd18292">
    <property type="entry name" value="BTB_POZ_BTBD17"/>
    <property type="match status" value="1"/>
</dbReference>
<dbReference type="PANTHER" id="PTHR24410:SF41">
    <property type="entry name" value="HL07962P"/>
    <property type="match status" value="1"/>
</dbReference>
<dbReference type="EMBL" id="KQ419391">
    <property type="protein sequence ID" value="KOF83746.1"/>
    <property type="molecule type" value="Genomic_DNA"/>
</dbReference>
<proteinExistence type="predicted"/>
<sequence>MLKHHLYESNRPQDVFFCNWLLRLRKVKMSSSPHKSARCDDKICDELVNPTAEMVKDECAVANRFEELFNSPHFSDIRLNICGDVYYAHKFLLVTASEVFNAMLNEERWRESRQPEIELNETDECIPVFGQFLKYIYCGKVELTTDTTLPILLLADKYSLSSLRKSCVDYMLRHIVESPDTNRTLTWYQYAKMTNQDELAANCLKFITSNFDLILRTADWLDVSDSEVEEFLKNSELLVSSEAALWKEVEKWLVVSESRLEKTEDNLAKIIPLLRFSMMTPRQLLDIESSNLCHNNPDIFSPPLNAAYRYHSLSSDVLTDIGKEPYRNYTDDSYSICCKIGLQKYREVTKINSKIDAMFDVPIVYAAPSRTVVKKFTFRVEFFSKGYFSAYSLYGRYLGRQTDMTMMNIDCTVTPDLALKVEFTIVFYGKKKDLEYVVYTYHGAHTFSRDSCGAVVENVIPLKLLTQKDSVYLIDGNLVGSIFIKVQKVIQTSQNFNN</sequence>
<dbReference type="InterPro" id="IPR000210">
    <property type="entry name" value="BTB/POZ_dom"/>
</dbReference>
<dbReference type="InterPro" id="IPR056184">
    <property type="entry name" value="TRAF_BTBD17"/>
</dbReference>
<dbReference type="SMART" id="SM00225">
    <property type="entry name" value="BTB"/>
    <property type="match status" value="1"/>
</dbReference>
<accession>A0A0L8H376</accession>
<dbReference type="SUPFAM" id="SSF54695">
    <property type="entry name" value="POZ domain"/>
    <property type="match status" value="1"/>
</dbReference>
<dbReference type="Pfam" id="PF07707">
    <property type="entry name" value="BACK"/>
    <property type="match status" value="1"/>
</dbReference>